<evidence type="ECO:0000313" key="3">
    <source>
        <dbReference type="Proteomes" id="UP001590951"/>
    </source>
</evidence>
<comment type="caution">
    <text evidence="2">The sequence shown here is derived from an EMBL/GenBank/DDBJ whole genome shotgun (WGS) entry which is preliminary data.</text>
</comment>
<feature type="compositionally biased region" description="Pro residues" evidence="1">
    <location>
        <begin position="179"/>
        <end position="190"/>
    </location>
</feature>
<evidence type="ECO:0000256" key="1">
    <source>
        <dbReference type="SAM" id="MobiDB-lite"/>
    </source>
</evidence>
<dbReference type="Proteomes" id="UP001590951">
    <property type="component" value="Unassembled WGS sequence"/>
</dbReference>
<keyword evidence="3" id="KW-1185">Reference proteome</keyword>
<reference evidence="2 3" key="1">
    <citation type="submission" date="2024-09" db="EMBL/GenBank/DDBJ databases">
        <title>Rethinking Asexuality: The Enigmatic Case of Functional Sexual Genes in Lepraria (Stereocaulaceae).</title>
        <authorList>
            <person name="Doellman M."/>
            <person name="Sun Y."/>
            <person name="Barcenas-Pena A."/>
            <person name="Lumbsch H.T."/>
            <person name="Grewe F."/>
        </authorList>
    </citation>
    <scope>NUCLEOTIDE SEQUENCE [LARGE SCALE GENOMIC DNA]</scope>
    <source>
        <strain evidence="2 3">Grewe 0041</strain>
    </source>
</reference>
<feature type="compositionally biased region" description="Pro residues" evidence="1">
    <location>
        <begin position="205"/>
        <end position="227"/>
    </location>
</feature>
<proteinExistence type="predicted"/>
<accession>A0ABR4B6H0</accession>
<protein>
    <submittedName>
        <fullName evidence="2">Uncharacterized protein</fullName>
    </submittedName>
</protein>
<feature type="compositionally biased region" description="Low complexity" evidence="1">
    <location>
        <begin position="191"/>
        <end position="204"/>
    </location>
</feature>
<name>A0ABR4B6H0_9LECA</name>
<dbReference type="EMBL" id="JBHFEH010000020">
    <property type="protein sequence ID" value="KAL2053458.1"/>
    <property type="molecule type" value="Genomic_DNA"/>
</dbReference>
<sequence>MQTTFNVPITPKGLVEVHFRERTALPSDNRYFPSHIRERGFIPLRGRLYLRGCAYISYSSLPICSQQRWSSSLHIRRFYKGIFLPRDRWADRYLKWGAPGTAIVWVLDPKTGLRAWHAVPDSDGTMRPIALPQSNLESKSSKWAGFQRPVFGNDVVFNFGNGGSKGFEAPGSTSKQPPSVEPPLPPPPLGLEPLFLPPLGLAPPEIAPPPPSPPPAGPGPPPPPPEQAPSGPAPLAQNPPPPGPNSLPAGPRPPPLCSSASRSKPAAARTSTSTSKPSIPGTSSSRSKSTTTWTSCPWIRFFDELCFRCYPCYTTAIASALVHNLCEPGDFKKTC</sequence>
<feature type="compositionally biased region" description="Low complexity" evidence="1">
    <location>
        <begin position="258"/>
        <end position="291"/>
    </location>
</feature>
<feature type="region of interest" description="Disordered" evidence="1">
    <location>
        <begin position="162"/>
        <end position="291"/>
    </location>
</feature>
<evidence type="ECO:0000313" key="2">
    <source>
        <dbReference type="EMBL" id="KAL2053458.1"/>
    </source>
</evidence>
<gene>
    <name evidence="2" type="ORF">ABVK25_006109</name>
</gene>
<organism evidence="2 3">
    <name type="scientific">Lepraria finkii</name>
    <dbReference type="NCBI Taxonomy" id="1340010"/>
    <lineage>
        <taxon>Eukaryota</taxon>
        <taxon>Fungi</taxon>
        <taxon>Dikarya</taxon>
        <taxon>Ascomycota</taxon>
        <taxon>Pezizomycotina</taxon>
        <taxon>Lecanoromycetes</taxon>
        <taxon>OSLEUM clade</taxon>
        <taxon>Lecanoromycetidae</taxon>
        <taxon>Lecanorales</taxon>
        <taxon>Lecanorineae</taxon>
        <taxon>Stereocaulaceae</taxon>
        <taxon>Lepraria</taxon>
    </lineage>
</organism>
<feature type="compositionally biased region" description="Pro residues" evidence="1">
    <location>
        <begin position="237"/>
        <end position="256"/>
    </location>
</feature>